<comment type="caution">
    <text evidence="6">The sequence shown here is derived from an EMBL/GenBank/DDBJ whole genome shotgun (WGS) entry which is preliminary data.</text>
</comment>
<dbReference type="Gene3D" id="3.30.590.20">
    <property type="match status" value="1"/>
</dbReference>
<dbReference type="InterPro" id="IPR006336">
    <property type="entry name" value="GCS2"/>
</dbReference>
<protein>
    <recommendedName>
        <fullName evidence="1">glutamate--cysteine ligase</fullName>
        <ecNumber evidence="1">6.3.2.2</ecNumber>
    </recommendedName>
</protein>
<proteinExistence type="predicted"/>
<dbReference type="EC" id="6.3.2.2" evidence="1"/>
<comment type="catalytic activity">
    <reaction evidence="5">
        <text>L-cysteine + L-glutamate + ATP = gamma-L-glutamyl-L-cysteine + ADP + phosphate + H(+)</text>
        <dbReference type="Rhea" id="RHEA:13285"/>
        <dbReference type="ChEBI" id="CHEBI:15378"/>
        <dbReference type="ChEBI" id="CHEBI:29985"/>
        <dbReference type="ChEBI" id="CHEBI:30616"/>
        <dbReference type="ChEBI" id="CHEBI:35235"/>
        <dbReference type="ChEBI" id="CHEBI:43474"/>
        <dbReference type="ChEBI" id="CHEBI:58173"/>
        <dbReference type="ChEBI" id="CHEBI:456216"/>
        <dbReference type="EC" id="6.3.2.2"/>
    </reaction>
</comment>
<evidence type="ECO:0000313" key="7">
    <source>
        <dbReference type="Proteomes" id="UP000283832"/>
    </source>
</evidence>
<reference evidence="6 7" key="1">
    <citation type="submission" date="2018-08" db="EMBL/GenBank/DDBJ databases">
        <title>Jishengella sp. nov., isolated from a root of Azadirachta indica A. Juss. var. siamensis Valenton.</title>
        <authorList>
            <person name="Kuncharoen N."/>
            <person name="Tanasupawat S."/>
            <person name="Kudo T."/>
            <person name="Ohkuma M."/>
        </authorList>
    </citation>
    <scope>NUCLEOTIDE SEQUENCE [LARGE SCALE GENOMIC DNA]</scope>
    <source>
        <strain evidence="6 7">AZ1-13</strain>
    </source>
</reference>
<dbReference type="GO" id="GO:0004357">
    <property type="term" value="F:glutamate-cysteine ligase activity"/>
    <property type="evidence" value="ECO:0007669"/>
    <property type="project" value="UniProtKB-EC"/>
</dbReference>
<dbReference type="PANTHER" id="PTHR34378:SF1">
    <property type="entry name" value="GLUTAMATE--CYSTEINE LIGASE, CHLOROPLASTIC"/>
    <property type="match status" value="1"/>
</dbReference>
<keyword evidence="3" id="KW-0547">Nucleotide-binding</keyword>
<organism evidence="6 7">
    <name type="scientific">Micromonospora radicis</name>
    <dbReference type="NCBI Taxonomy" id="1894971"/>
    <lineage>
        <taxon>Bacteria</taxon>
        <taxon>Bacillati</taxon>
        <taxon>Actinomycetota</taxon>
        <taxon>Actinomycetes</taxon>
        <taxon>Micromonosporales</taxon>
        <taxon>Micromonosporaceae</taxon>
        <taxon>Micromonospora</taxon>
    </lineage>
</organism>
<keyword evidence="2 6" id="KW-0436">Ligase</keyword>
<dbReference type="OrthoDB" id="9780152at2"/>
<evidence type="ECO:0000256" key="4">
    <source>
        <dbReference type="ARBA" id="ARBA00022840"/>
    </source>
</evidence>
<evidence type="ECO:0000256" key="5">
    <source>
        <dbReference type="ARBA" id="ARBA00048819"/>
    </source>
</evidence>
<evidence type="ECO:0000256" key="2">
    <source>
        <dbReference type="ARBA" id="ARBA00022598"/>
    </source>
</evidence>
<evidence type="ECO:0000256" key="1">
    <source>
        <dbReference type="ARBA" id="ARBA00012220"/>
    </source>
</evidence>
<gene>
    <name evidence="6" type="ORF">D2L64_08955</name>
</gene>
<sequence>MSQGLVPHDRPCLEFADLVRSFLPADRYERLIGLEVECGLVRPDSGRSAGYDEPAGTAALLEALLAELVAEPVREGDALVGLRLSDGATLTLEMAGAIEYSSAPAASLTESLRRARECLVEVARVAAPLGLRLLTGGQLPFDRPADIRWTPKSRTEIMRRYFAGLGDGGRLGDQVMALTLSTQVSLDALDEREYLDKLRVLLGASPFLAAILANTPALNSGDPATTGLVSHRMAYWRRIDPARCQHLTARLYEATSLAELTAALTDLPMIYRRSGAGYVPGSAGSFRQAVRKGFDDGTMPTLDDWQTHLAQVWPAVRPRRTLETRLPDGPAWEHLGVVPALFVGLAEEPSVRREAATLLADFRTEALDLITLKAAESGPDGIAAPVREVAGQLVALAQRGLSARVARGTEAPEVLALLDPARHWAATGRPPAEAVQAAWVGPWRRRPDRYVAALAVPVD</sequence>
<dbReference type="PANTHER" id="PTHR34378">
    <property type="entry name" value="GLUTAMATE--CYSTEINE LIGASE, CHLOROPLASTIC"/>
    <property type="match status" value="1"/>
</dbReference>
<dbReference type="GO" id="GO:0005524">
    <property type="term" value="F:ATP binding"/>
    <property type="evidence" value="ECO:0007669"/>
    <property type="project" value="UniProtKB-KW"/>
</dbReference>
<dbReference type="InterPro" id="IPR014746">
    <property type="entry name" value="Gln_synth/guanido_kin_cat_dom"/>
</dbReference>
<name>A0A418MX89_9ACTN</name>
<keyword evidence="7" id="KW-1185">Reference proteome</keyword>
<keyword evidence="4" id="KW-0067">ATP-binding</keyword>
<dbReference type="GO" id="GO:0006750">
    <property type="term" value="P:glutathione biosynthetic process"/>
    <property type="evidence" value="ECO:0007669"/>
    <property type="project" value="InterPro"/>
</dbReference>
<dbReference type="RefSeq" id="WP_119574268.1">
    <property type="nucleotide sequence ID" value="NZ_QXEC01000006.1"/>
</dbReference>
<dbReference type="EMBL" id="QXEC01000006">
    <property type="protein sequence ID" value="RIV39436.1"/>
    <property type="molecule type" value="Genomic_DNA"/>
</dbReference>
<dbReference type="InterPro" id="IPR035434">
    <property type="entry name" value="GCL_bact_plant"/>
</dbReference>
<dbReference type="AlphaFoldDB" id="A0A418MX89"/>
<evidence type="ECO:0000256" key="3">
    <source>
        <dbReference type="ARBA" id="ARBA00022741"/>
    </source>
</evidence>
<dbReference type="Pfam" id="PF04107">
    <property type="entry name" value="GCS2"/>
    <property type="match status" value="1"/>
</dbReference>
<accession>A0A418MX89</accession>
<evidence type="ECO:0000313" key="6">
    <source>
        <dbReference type="EMBL" id="RIV39436.1"/>
    </source>
</evidence>
<dbReference type="SUPFAM" id="SSF55931">
    <property type="entry name" value="Glutamine synthetase/guanido kinase"/>
    <property type="match status" value="1"/>
</dbReference>
<dbReference type="Proteomes" id="UP000283832">
    <property type="component" value="Unassembled WGS sequence"/>
</dbReference>